<name>A0ABW2EQL1_9BACI</name>
<protein>
    <submittedName>
        <fullName evidence="3">MBL fold metallo-hydrolase</fullName>
    </submittedName>
</protein>
<dbReference type="InterPro" id="IPR010994">
    <property type="entry name" value="RuvA_2-like"/>
</dbReference>
<comment type="caution">
    <text evidence="3">The sequence shown here is derived from an EMBL/GenBank/DDBJ whole genome shotgun (WGS) entry which is preliminary data.</text>
</comment>
<dbReference type="PROSITE" id="PS51257">
    <property type="entry name" value="PROKAR_LIPOPROTEIN"/>
    <property type="match status" value="1"/>
</dbReference>
<dbReference type="Pfam" id="PF00753">
    <property type="entry name" value="Lactamase_B"/>
    <property type="match status" value="1"/>
</dbReference>
<feature type="compositionally biased region" description="Acidic residues" evidence="1">
    <location>
        <begin position="33"/>
        <end position="42"/>
    </location>
</feature>
<dbReference type="Gene3D" id="3.60.15.10">
    <property type="entry name" value="Ribonuclease Z/Hydroxyacylglutathione hydrolase-like"/>
    <property type="match status" value="1"/>
</dbReference>
<dbReference type="InterPro" id="IPR001279">
    <property type="entry name" value="Metallo-B-lactamas"/>
</dbReference>
<dbReference type="Pfam" id="PF12836">
    <property type="entry name" value="HHH_3"/>
    <property type="match status" value="1"/>
</dbReference>
<dbReference type="SUPFAM" id="SSF56281">
    <property type="entry name" value="Metallo-hydrolase/oxidoreductase"/>
    <property type="match status" value="1"/>
</dbReference>
<evidence type="ECO:0000259" key="2">
    <source>
        <dbReference type="SMART" id="SM00849"/>
    </source>
</evidence>
<dbReference type="SUPFAM" id="SSF47781">
    <property type="entry name" value="RuvA domain 2-like"/>
    <property type="match status" value="1"/>
</dbReference>
<dbReference type="PANTHER" id="PTHR30619:SF7">
    <property type="entry name" value="BETA-LACTAMASE DOMAIN PROTEIN"/>
    <property type="match status" value="1"/>
</dbReference>
<evidence type="ECO:0000313" key="4">
    <source>
        <dbReference type="Proteomes" id="UP001596410"/>
    </source>
</evidence>
<proteinExistence type="predicted"/>
<gene>
    <name evidence="3" type="ORF">ACFQIC_18085</name>
</gene>
<dbReference type="SMART" id="SM00849">
    <property type="entry name" value="Lactamase_B"/>
    <property type="match status" value="1"/>
</dbReference>
<organism evidence="3 4">
    <name type="scientific">Halobacillus seohaensis</name>
    <dbReference type="NCBI Taxonomy" id="447421"/>
    <lineage>
        <taxon>Bacteria</taxon>
        <taxon>Bacillati</taxon>
        <taxon>Bacillota</taxon>
        <taxon>Bacilli</taxon>
        <taxon>Bacillales</taxon>
        <taxon>Bacillaceae</taxon>
        <taxon>Halobacillus</taxon>
    </lineage>
</organism>
<sequence length="440" mass="47446">MFKHPFLVFFSVVAIVLSGGCGEGSPGSTDEQAQQEEQTEQVETEKQAENSTNSSDSDGDAELEAKEESIENEEDVDDQSASSEEEQTEETELTSELTAHYINVGQADATLLEFQDNGQPFHILVDAGDWNSDNVVNYLDSQDIDQIDIAVGTHPDADHIGQLDQVIKQFNVDEVWMSGNESTSDTYARVMDMIEVSGAELEEPRAGDTFDIGALEVDVLYPEAVTGQTNQESISLKMSYGEVDFIFTGDAETGDESQMINGETNLDTEILQLGHHGSSTSTSSAFLERVNPEVAIYSAGADNQYGHPNAEVVNRVQDAGIDLYGTDVHGTIEVTTNGESYQIATREDGTITPSSSSNEKDSSQETDSEPEREEASGACIDINSASVEKVQEITQIGPARAEDLIDLRPFNSIDDLTDISGIGPARIDDIKAQGIACVGG</sequence>
<dbReference type="PANTHER" id="PTHR30619">
    <property type="entry name" value="DNA INTERNALIZATION/COMPETENCE PROTEIN COMEC/REC2"/>
    <property type="match status" value="1"/>
</dbReference>
<reference evidence="4" key="1">
    <citation type="journal article" date="2019" name="Int. J. Syst. Evol. Microbiol.">
        <title>The Global Catalogue of Microorganisms (GCM) 10K type strain sequencing project: providing services to taxonomists for standard genome sequencing and annotation.</title>
        <authorList>
            <consortium name="The Broad Institute Genomics Platform"/>
            <consortium name="The Broad Institute Genome Sequencing Center for Infectious Disease"/>
            <person name="Wu L."/>
            <person name="Ma J."/>
        </authorList>
    </citation>
    <scope>NUCLEOTIDE SEQUENCE [LARGE SCALE GENOMIC DNA]</scope>
    <source>
        <strain evidence="4">CGMCC 4.1621</strain>
    </source>
</reference>
<dbReference type="Proteomes" id="UP001596410">
    <property type="component" value="Unassembled WGS sequence"/>
</dbReference>
<accession>A0ABW2EQL1</accession>
<feature type="compositionally biased region" description="Acidic residues" evidence="1">
    <location>
        <begin position="70"/>
        <end position="93"/>
    </location>
</feature>
<dbReference type="RefSeq" id="WP_204710269.1">
    <property type="nucleotide sequence ID" value="NZ_JBHSZV010000053.1"/>
</dbReference>
<evidence type="ECO:0000256" key="1">
    <source>
        <dbReference type="SAM" id="MobiDB-lite"/>
    </source>
</evidence>
<evidence type="ECO:0000313" key="3">
    <source>
        <dbReference type="EMBL" id="MFC7063711.1"/>
    </source>
</evidence>
<feature type="domain" description="Metallo-beta-lactamase" evidence="2">
    <location>
        <begin position="106"/>
        <end position="300"/>
    </location>
</feature>
<dbReference type="InterPro" id="IPR036866">
    <property type="entry name" value="RibonucZ/Hydroxyglut_hydro"/>
</dbReference>
<dbReference type="Gene3D" id="1.10.150.320">
    <property type="entry name" value="Photosystem II 12 kDa extrinsic protein"/>
    <property type="match status" value="1"/>
</dbReference>
<feature type="region of interest" description="Disordered" evidence="1">
    <location>
        <begin position="22"/>
        <end position="94"/>
    </location>
</feature>
<dbReference type="EMBL" id="JBHSZV010000053">
    <property type="protein sequence ID" value="MFC7063711.1"/>
    <property type="molecule type" value="Genomic_DNA"/>
</dbReference>
<feature type="region of interest" description="Disordered" evidence="1">
    <location>
        <begin position="339"/>
        <end position="377"/>
    </location>
</feature>
<keyword evidence="4" id="KW-1185">Reference proteome</keyword>
<dbReference type="InterPro" id="IPR052159">
    <property type="entry name" value="Competence_DNA_uptake"/>
</dbReference>
<dbReference type="InterPro" id="IPR035681">
    <property type="entry name" value="ComA-like_MBL"/>
</dbReference>
<dbReference type="CDD" id="cd07731">
    <property type="entry name" value="ComA-like_MBL-fold"/>
    <property type="match status" value="1"/>
</dbReference>